<dbReference type="OrthoDB" id="9816783at2"/>
<comment type="caution">
    <text evidence="2">The sequence shown here is derived from an EMBL/GenBank/DDBJ whole genome shotgun (WGS) entry which is preliminary data.</text>
</comment>
<evidence type="ECO:0000313" key="2">
    <source>
        <dbReference type="EMBL" id="KYG70823.1"/>
    </source>
</evidence>
<evidence type="ECO:0000256" key="1">
    <source>
        <dbReference type="SAM" id="SignalP"/>
    </source>
</evidence>
<dbReference type="Proteomes" id="UP000075391">
    <property type="component" value="Unassembled WGS sequence"/>
</dbReference>
<evidence type="ECO:0008006" key="4">
    <source>
        <dbReference type="Google" id="ProtNLM"/>
    </source>
</evidence>
<organism evidence="2 3">
    <name type="scientific">Bdellovibrio bacteriovorus</name>
    <dbReference type="NCBI Taxonomy" id="959"/>
    <lineage>
        <taxon>Bacteria</taxon>
        <taxon>Pseudomonadati</taxon>
        <taxon>Bdellovibrionota</taxon>
        <taxon>Bdellovibrionia</taxon>
        <taxon>Bdellovibrionales</taxon>
        <taxon>Pseudobdellovibrionaceae</taxon>
        <taxon>Bdellovibrio</taxon>
    </lineage>
</organism>
<name>A0A150WWK2_BDEBC</name>
<dbReference type="EMBL" id="LUKF01000001">
    <property type="protein sequence ID" value="KYG70823.1"/>
    <property type="molecule type" value="Genomic_DNA"/>
</dbReference>
<feature type="chain" id="PRO_5007573828" description="Caspase family p20 domain-containing protein" evidence="1">
    <location>
        <begin position="19"/>
        <end position="533"/>
    </location>
</feature>
<sequence length="533" mass="60329">MKSIFSILLTFWCVSSFAGDKVAVLFVGDSHPVLKEREASAIKFYETYGYKIVRLSPGAKTKAEKSNFEKSLKQLKNVDSLHVEFLGHGIVKDDKYYLAVSDGINTDYKKSIEVQDLKNSLQAFQKSNPQAETTVYALNCYSGKIPEALSDLPKTQAFASTRSDLKAWTMKVAGDEVMAHDFPVFFQRALDQGSSYEEAFLKASEDYKKIQMGHPAQFPFTNPAVFSLPRSQAQAFVENRCRDSKENSSLKISEKRGKIVKNLLSQNTLNLKYLSDLKNKTGCSKKEMVEAEKNELKKNRSAFEAAAIEQLKALIQNGNMETDLPRMIENLQGEMDFYRESDDEASELRKAEIRNRLEELYAINDEAGFEEYKKRKIEDLAKDLKACDQKPVPSACAQGKAAYMETVFMDWSKTSLNPRHVINKCARPIPALASAEQTFKESQRRQDCFKQHVGKNAVDTYLAFTSNSKPIASYCEMIKPHEDFYSEEARCIEKFAAGASEKSWARLEEIAQMGFEKINEQSSSREKSKSGVR</sequence>
<proteinExistence type="predicted"/>
<evidence type="ECO:0000313" key="3">
    <source>
        <dbReference type="Proteomes" id="UP000075391"/>
    </source>
</evidence>
<accession>A0A150WWK2</accession>
<gene>
    <name evidence="2" type="ORF">AZI85_02515</name>
</gene>
<dbReference type="RefSeq" id="WP_063242575.1">
    <property type="nucleotide sequence ID" value="NZ_LUKF01000001.1"/>
</dbReference>
<reference evidence="2 3" key="1">
    <citation type="submission" date="2016-03" db="EMBL/GenBank/DDBJ databases">
        <authorList>
            <person name="Ploux O."/>
        </authorList>
    </citation>
    <scope>NUCLEOTIDE SEQUENCE [LARGE SCALE GENOMIC DNA]</scope>
    <source>
        <strain evidence="2 3">BER2</strain>
    </source>
</reference>
<keyword evidence="1" id="KW-0732">Signal</keyword>
<protein>
    <recommendedName>
        <fullName evidence="4">Caspase family p20 domain-containing protein</fullName>
    </recommendedName>
</protein>
<dbReference type="AlphaFoldDB" id="A0A150WWK2"/>
<feature type="signal peptide" evidence="1">
    <location>
        <begin position="1"/>
        <end position="18"/>
    </location>
</feature>